<evidence type="ECO:0000313" key="11">
    <source>
        <dbReference type="EMBL" id="QAT62391.1"/>
    </source>
</evidence>
<keyword evidence="15" id="KW-1185">Reference proteome</keyword>
<evidence type="ECO:0000256" key="2">
    <source>
        <dbReference type="ARBA" id="ARBA00022840"/>
    </source>
</evidence>
<dbReference type="PANTHER" id="PTHR30050">
    <property type="entry name" value="CHROMOSOMAL REPLICATION INITIATOR PROTEIN DNAA"/>
    <property type="match status" value="1"/>
</dbReference>
<dbReference type="EMBL" id="CP035282">
    <property type="protein sequence ID" value="QAT62359.1"/>
    <property type="molecule type" value="Genomic_DNA"/>
</dbReference>
<dbReference type="KEGG" id="spoa:EQM13_12870"/>
<evidence type="ECO:0000313" key="13">
    <source>
        <dbReference type="EMBL" id="QAT62926.1"/>
    </source>
</evidence>
<evidence type="ECO:0000313" key="4">
    <source>
        <dbReference type="EMBL" id="QAT60250.1"/>
    </source>
</evidence>
<dbReference type="EMBL" id="CP035282">
    <property type="protein sequence ID" value="QAT62553.1"/>
    <property type="molecule type" value="Genomic_DNA"/>
</dbReference>
<dbReference type="GO" id="GO:0005524">
    <property type="term" value="F:ATP binding"/>
    <property type="evidence" value="ECO:0007669"/>
    <property type="project" value="UniProtKB-KW"/>
</dbReference>
<dbReference type="Pfam" id="PF01695">
    <property type="entry name" value="IstB_IS21"/>
    <property type="match status" value="1"/>
</dbReference>
<reference evidence="6" key="2">
    <citation type="submission" date="2019-01" db="EMBL/GenBank/DDBJ databases">
        <title>Draft genomes of a novel of Tissierellia strains.</title>
        <authorList>
            <person name="Ma S."/>
        </authorList>
    </citation>
    <scope>NUCLEOTIDE SEQUENCE</scope>
    <source>
        <strain evidence="6">JN-28</strain>
    </source>
</reference>
<dbReference type="KEGG" id="spoa:EQM13_09825"/>
<sequence>MKVKLNEEIKEYCNILKLKGIKTHYEEVISEAADYEDFLHKLLTYEMEEKDKRSIECRIRNAHLPYRQYIEDIEIDCLPVDMQKRLPELATLDFIEKGKNIIMTGNPGTGKTMVSIALALKACMAGYKVLFTTIPLLVTTLKESNSAKTLRYFENRFEKYDLVVADELGYTSFDREGTDLLFNNLSLRAARKSTIITSNLSFERWIEVFGDPTVTSAMIDRLTYKAILVDMEGDSYRLRETLRENGASIKSLTA</sequence>
<dbReference type="EMBL" id="CP035282">
    <property type="protein sequence ID" value="QAT60432.1"/>
    <property type="molecule type" value="Genomic_DNA"/>
</dbReference>
<dbReference type="PANTHER" id="PTHR30050:SF4">
    <property type="entry name" value="ATP-BINDING PROTEIN RV3427C IN INSERTION SEQUENCE-RELATED"/>
    <property type="match status" value="1"/>
</dbReference>
<name>A0A410Q8X7_9FIRM</name>
<organism evidence="6 15">
    <name type="scientific">Acidilutibacter cellobiosedens</name>
    <dbReference type="NCBI Taxonomy" id="2507161"/>
    <lineage>
        <taxon>Bacteria</taxon>
        <taxon>Bacillati</taxon>
        <taxon>Bacillota</taxon>
        <taxon>Tissierellia</taxon>
        <taxon>Tissierellales</taxon>
        <taxon>Acidilutibacteraceae</taxon>
        <taxon>Acidilutibacter</taxon>
    </lineage>
</organism>
<dbReference type="EMBL" id="CP035282">
    <property type="protein sequence ID" value="QAT60980.1"/>
    <property type="molecule type" value="Genomic_DNA"/>
</dbReference>
<feature type="domain" description="IstB-like ATP-binding" evidence="3">
    <location>
        <begin position="16"/>
        <end position="241"/>
    </location>
</feature>
<dbReference type="CDD" id="cd00009">
    <property type="entry name" value="AAA"/>
    <property type="match status" value="1"/>
</dbReference>
<proteinExistence type="predicted"/>
<dbReference type="KEGG" id="spoa:EQM13_01025"/>
<evidence type="ECO:0000259" key="3">
    <source>
        <dbReference type="Pfam" id="PF01695"/>
    </source>
</evidence>
<dbReference type="EMBL" id="CP035282">
    <property type="protein sequence ID" value="QAT62926.1"/>
    <property type="molecule type" value="Genomic_DNA"/>
</dbReference>
<dbReference type="InterPro" id="IPR028350">
    <property type="entry name" value="DNAC/IstB-like"/>
</dbReference>
<dbReference type="SUPFAM" id="SSF52540">
    <property type="entry name" value="P-loop containing nucleoside triphosphate hydrolases"/>
    <property type="match status" value="1"/>
</dbReference>
<dbReference type="RefSeq" id="WP_114217624.1">
    <property type="nucleotide sequence ID" value="NZ_CP035282.1"/>
</dbReference>
<dbReference type="EMBL" id="CP035282">
    <property type="protein sequence ID" value="QAT63308.1"/>
    <property type="molecule type" value="Genomic_DNA"/>
</dbReference>
<dbReference type="InterPro" id="IPR047661">
    <property type="entry name" value="IstB"/>
</dbReference>
<dbReference type="OrthoDB" id="2052561at2"/>
<dbReference type="KEGG" id="spoa:EQM13_07505"/>
<keyword evidence="2" id="KW-0067">ATP-binding</keyword>
<evidence type="ECO:0000313" key="7">
    <source>
        <dbReference type="EMBL" id="QAT60980.1"/>
    </source>
</evidence>
<evidence type="ECO:0000313" key="6">
    <source>
        <dbReference type="EMBL" id="QAT60432.1"/>
    </source>
</evidence>
<protein>
    <submittedName>
        <fullName evidence="6">AAA family ATPase</fullName>
    </submittedName>
</protein>
<accession>A0A410Q8X7</accession>
<evidence type="ECO:0000313" key="10">
    <source>
        <dbReference type="EMBL" id="QAT62359.1"/>
    </source>
</evidence>
<evidence type="ECO:0000313" key="5">
    <source>
        <dbReference type="EMBL" id="QAT60304.1"/>
    </source>
</evidence>
<evidence type="ECO:0000313" key="12">
    <source>
        <dbReference type="EMBL" id="QAT62553.1"/>
    </source>
</evidence>
<gene>
    <name evidence="4" type="ORF">EQM13_01025</name>
    <name evidence="5" type="ORF">EQM13_01310</name>
    <name evidence="6" type="ORF">EQM13_02010</name>
    <name evidence="7" type="ORF">EQM13_04975</name>
    <name evidence="8" type="ORF">EQM13_07505</name>
    <name evidence="9" type="ORF">EQM13_09825</name>
    <name evidence="10" type="ORF">EQM13_12710</name>
    <name evidence="11" type="ORF">EQM13_12870</name>
    <name evidence="12" type="ORF">EQM13_13760</name>
    <name evidence="13" type="ORF">EQM13_15815</name>
    <name evidence="14" type="ORF">EQM13_17950</name>
</gene>
<dbReference type="PIRSF" id="PIRSF003073">
    <property type="entry name" value="DNAC_TnpB_IstB"/>
    <property type="match status" value="1"/>
</dbReference>
<evidence type="ECO:0000256" key="1">
    <source>
        <dbReference type="ARBA" id="ARBA00022741"/>
    </source>
</evidence>
<dbReference type="KEGG" id="spoa:EQM13_13760"/>
<dbReference type="KEGG" id="spoa:EQM13_01310"/>
<dbReference type="EMBL" id="CP035282">
    <property type="protein sequence ID" value="QAT60250.1"/>
    <property type="molecule type" value="Genomic_DNA"/>
</dbReference>
<dbReference type="NCBIfam" id="NF038214">
    <property type="entry name" value="IS21_help_AAA"/>
    <property type="match status" value="1"/>
</dbReference>
<dbReference type="KEGG" id="spoa:EQM13_04975"/>
<dbReference type="EMBL" id="CP035282">
    <property type="protein sequence ID" value="QAT60304.1"/>
    <property type="molecule type" value="Genomic_DNA"/>
</dbReference>
<dbReference type="EMBL" id="CP035282">
    <property type="protein sequence ID" value="QAT62391.1"/>
    <property type="molecule type" value="Genomic_DNA"/>
</dbReference>
<keyword evidence="1" id="KW-0547">Nucleotide-binding</keyword>
<dbReference type="KEGG" id="spoa:EQM13_12710"/>
<dbReference type="KEGG" id="spoa:EQM13_17950"/>
<dbReference type="KEGG" id="spoa:EQM13_02010"/>
<dbReference type="EMBL" id="CP035282">
    <property type="protein sequence ID" value="QAT61434.1"/>
    <property type="molecule type" value="Genomic_DNA"/>
</dbReference>
<evidence type="ECO:0000313" key="9">
    <source>
        <dbReference type="EMBL" id="QAT61871.1"/>
    </source>
</evidence>
<evidence type="ECO:0000313" key="14">
    <source>
        <dbReference type="EMBL" id="QAT63308.1"/>
    </source>
</evidence>
<dbReference type="Proteomes" id="UP000287969">
    <property type="component" value="Chromosome"/>
</dbReference>
<evidence type="ECO:0000313" key="15">
    <source>
        <dbReference type="Proteomes" id="UP000287969"/>
    </source>
</evidence>
<dbReference type="AlphaFoldDB" id="A0A410Q8X7"/>
<dbReference type="KEGG" id="spoa:EQM13_15815"/>
<dbReference type="Gene3D" id="3.40.50.300">
    <property type="entry name" value="P-loop containing nucleotide triphosphate hydrolases"/>
    <property type="match status" value="1"/>
</dbReference>
<reference evidence="15" key="1">
    <citation type="submission" date="2019-01" db="EMBL/GenBank/DDBJ databases">
        <title>Draft genomes of a novel of Sporanaerobacter strains.</title>
        <authorList>
            <person name="Ma S."/>
        </authorList>
    </citation>
    <scope>NUCLEOTIDE SEQUENCE [LARGE SCALE GENOMIC DNA]</scope>
    <source>
        <strain evidence="15">NJN-17</strain>
    </source>
</reference>
<dbReference type="EMBL" id="CP035282">
    <property type="protein sequence ID" value="QAT61871.1"/>
    <property type="molecule type" value="Genomic_DNA"/>
</dbReference>
<dbReference type="InterPro" id="IPR027417">
    <property type="entry name" value="P-loop_NTPase"/>
</dbReference>
<evidence type="ECO:0000313" key="8">
    <source>
        <dbReference type="EMBL" id="QAT61434.1"/>
    </source>
</evidence>
<dbReference type="GO" id="GO:0006260">
    <property type="term" value="P:DNA replication"/>
    <property type="evidence" value="ECO:0007669"/>
    <property type="project" value="TreeGrafter"/>
</dbReference>
<dbReference type="InterPro" id="IPR002611">
    <property type="entry name" value="IstB_ATP-bd"/>
</dbReference>